<dbReference type="AlphaFoldDB" id="A0A432WX57"/>
<gene>
    <name evidence="5" type="ORF">CWE13_01610</name>
</gene>
<evidence type="ECO:0000313" key="6">
    <source>
        <dbReference type="Proteomes" id="UP000286934"/>
    </source>
</evidence>
<keyword evidence="5" id="KW-0689">Ribosomal protein</keyword>
<sequence>MTFNPFQDSPSDYILNHYAFDAVAFLRDYWQKKPCVIRQAFIDFQDPISADELAGLSMEPGVDSRVVSCNAGKWDLAHGPIDDFGKLGEKNWSLLVQAVNEHYPPAQELLRAFRFLPDWRIDDLMVSYSTEGGGVGPHLDQYDVFIVQGMGSRRWQVGEPGDFETHCPHPDLKQVPEFAPIIDEVLEPGDMIYIPAGFPHSGDTISEALNYSVGLRAPSQAELISALADHALEHDDLQLRFRDRVEVLLDDSKAALADREPWHLPAEIIADCRSLMAAALDNDALLHKVCAELFSKNPRPPLPEWPEQPYTPAALKYSCQRYDMLVKAVGVRMITTTVDSQLYAVVQGHWYTLDSDAEALFGLLSDMTDFAETLTILDYLKSDSARALLCGLLNEGLFILANDEP</sequence>
<dbReference type="GO" id="GO:0046872">
    <property type="term" value="F:metal ion binding"/>
    <property type="evidence" value="ECO:0007669"/>
    <property type="project" value="UniProtKB-KW"/>
</dbReference>
<dbReference type="GO" id="GO:0016706">
    <property type="term" value="F:2-oxoglutarate-dependent dioxygenase activity"/>
    <property type="evidence" value="ECO:0007669"/>
    <property type="project" value="TreeGrafter"/>
</dbReference>
<protein>
    <submittedName>
        <fullName evidence="5">50S ribosomal protein L16 arginine hydroxylase</fullName>
    </submittedName>
</protein>
<evidence type="ECO:0000256" key="3">
    <source>
        <dbReference type="ARBA" id="ARBA00023004"/>
    </source>
</evidence>
<dbReference type="PANTHER" id="PTHR13096">
    <property type="entry name" value="MINA53 MYC INDUCED NUCLEAR ANTIGEN"/>
    <property type="match status" value="1"/>
</dbReference>
<evidence type="ECO:0000256" key="2">
    <source>
        <dbReference type="ARBA" id="ARBA00022723"/>
    </source>
</evidence>
<keyword evidence="2" id="KW-0479">Metal-binding</keyword>
<comment type="cofactor">
    <cofactor evidence="1">
        <name>Fe(2+)</name>
        <dbReference type="ChEBI" id="CHEBI:29033"/>
    </cofactor>
</comment>
<evidence type="ECO:0000256" key="1">
    <source>
        <dbReference type="ARBA" id="ARBA00001954"/>
    </source>
</evidence>
<dbReference type="OrthoDB" id="9764016at2"/>
<dbReference type="PROSITE" id="PS51184">
    <property type="entry name" value="JMJC"/>
    <property type="match status" value="1"/>
</dbReference>
<dbReference type="RefSeq" id="WP_126805587.1">
    <property type="nucleotide sequence ID" value="NZ_PIPP01000001.1"/>
</dbReference>
<keyword evidence="5" id="KW-0687">Ribonucleoprotein</keyword>
<dbReference type="SUPFAM" id="SSF51197">
    <property type="entry name" value="Clavaminate synthase-like"/>
    <property type="match status" value="1"/>
</dbReference>
<evidence type="ECO:0000313" key="5">
    <source>
        <dbReference type="EMBL" id="RUO38364.1"/>
    </source>
</evidence>
<dbReference type="PANTHER" id="PTHR13096:SF8">
    <property type="entry name" value="RIBOSOMAL OXYGENASE 1"/>
    <property type="match status" value="1"/>
</dbReference>
<dbReference type="Pfam" id="PF08007">
    <property type="entry name" value="JmjC_2"/>
    <property type="match status" value="1"/>
</dbReference>
<dbReference type="Proteomes" id="UP000286934">
    <property type="component" value="Unassembled WGS sequence"/>
</dbReference>
<comment type="caution">
    <text evidence="5">The sequence shown here is derived from an EMBL/GenBank/DDBJ whole genome shotgun (WGS) entry which is preliminary data.</text>
</comment>
<evidence type="ECO:0000259" key="4">
    <source>
        <dbReference type="PROSITE" id="PS51184"/>
    </source>
</evidence>
<keyword evidence="3" id="KW-0408">Iron</keyword>
<dbReference type="InterPro" id="IPR003347">
    <property type="entry name" value="JmjC_dom"/>
</dbReference>
<dbReference type="EMBL" id="PIPP01000001">
    <property type="protein sequence ID" value="RUO38364.1"/>
    <property type="molecule type" value="Genomic_DNA"/>
</dbReference>
<dbReference type="SMART" id="SM00558">
    <property type="entry name" value="JmjC"/>
    <property type="match status" value="1"/>
</dbReference>
<dbReference type="Gene3D" id="3.40.366.30">
    <property type="entry name" value="50S ribosomal protein L16 arginine hydroxylase, Chain A, Domain 2"/>
    <property type="match status" value="1"/>
</dbReference>
<name>A0A432WX57_9GAMM</name>
<dbReference type="GO" id="GO:0005840">
    <property type="term" value="C:ribosome"/>
    <property type="evidence" value="ECO:0007669"/>
    <property type="project" value="UniProtKB-KW"/>
</dbReference>
<accession>A0A432WX57</accession>
<keyword evidence="6" id="KW-1185">Reference proteome</keyword>
<feature type="domain" description="JmjC" evidence="4">
    <location>
        <begin position="105"/>
        <end position="232"/>
    </location>
</feature>
<proteinExistence type="predicted"/>
<dbReference type="InterPro" id="IPR039994">
    <property type="entry name" value="NO66-like"/>
</dbReference>
<dbReference type="Gene3D" id="2.60.120.650">
    <property type="entry name" value="Cupin"/>
    <property type="match status" value="1"/>
</dbReference>
<organism evidence="5 6">
    <name type="scientific">Aliidiomarina shirensis</name>
    <dbReference type="NCBI Taxonomy" id="1048642"/>
    <lineage>
        <taxon>Bacteria</taxon>
        <taxon>Pseudomonadati</taxon>
        <taxon>Pseudomonadota</taxon>
        <taxon>Gammaproteobacteria</taxon>
        <taxon>Alteromonadales</taxon>
        <taxon>Idiomarinaceae</taxon>
        <taxon>Aliidiomarina</taxon>
    </lineage>
</organism>
<reference evidence="6" key="1">
    <citation type="journal article" date="2018" name="Front. Microbiol.">
        <title>Genome-Based Analysis Reveals the Taxonomy and Diversity of the Family Idiomarinaceae.</title>
        <authorList>
            <person name="Liu Y."/>
            <person name="Lai Q."/>
            <person name="Shao Z."/>
        </authorList>
    </citation>
    <scope>NUCLEOTIDE SEQUENCE [LARGE SCALE GENOMIC DNA]</scope>
    <source>
        <strain evidence="6">AIS</strain>
    </source>
</reference>